<dbReference type="AlphaFoldDB" id="A0A5S5DLE4"/>
<proteinExistence type="predicted"/>
<dbReference type="Proteomes" id="UP000323136">
    <property type="component" value="Unassembled WGS sequence"/>
</dbReference>
<reference evidence="1 2" key="1">
    <citation type="submission" date="2019-07" db="EMBL/GenBank/DDBJ databases">
        <title>Genomic Encyclopedia of Type Strains, Phase IV (KMG-IV): sequencing the most valuable type-strain genomes for metagenomic binning, comparative biology and taxonomic classification.</title>
        <authorList>
            <person name="Goeker M."/>
        </authorList>
    </citation>
    <scope>NUCLEOTIDE SEQUENCE [LARGE SCALE GENOMIC DNA]</scope>
    <source>
        <strain evidence="1 2">DSM 18961</strain>
    </source>
</reference>
<name>A0A5S5DLE4_9FLAO</name>
<comment type="caution">
    <text evidence="1">The sequence shown here is derived from an EMBL/GenBank/DDBJ whole genome shotgun (WGS) entry which is preliminary data.</text>
</comment>
<organism evidence="1 2">
    <name type="scientific">Tenacibaculum adriaticum</name>
    <dbReference type="NCBI Taxonomy" id="413713"/>
    <lineage>
        <taxon>Bacteria</taxon>
        <taxon>Pseudomonadati</taxon>
        <taxon>Bacteroidota</taxon>
        <taxon>Flavobacteriia</taxon>
        <taxon>Flavobacteriales</taxon>
        <taxon>Flavobacteriaceae</taxon>
        <taxon>Tenacibaculum</taxon>
    </lineage>
</organism>
<dbReference type="EMBL" id="VNIA01000006">
    <property type="protein sequence ID" value="TYP96747.1"/>
    <property type="molecule type" value="Genomic_DNA"/>
</dbReference>
<sequence>MMDEIEALVIPDDLKEQLIKYKNGMEYFDNLSKSNKKLLLYWVVSAKREVTRQMRIFEIAESASKI</sequence>
<evidence type="ECO:0000313" key="1">
    <source>
        <dbReference type="EMBL" id="TYP96747.1"/>
    </source>
</evidence>
<keyword evidence="2" id="KW-1185">Reference proteome</keyword>
<accession>A0A5S5DLE4</accession>
<gene>
    <name evidence="1" type="ORF">C7447_10646</name>
</gene>
<protein>
    <submittedName>
        <fullName evidence="1">Bacteriocin resistance YdeI/OmpD-like protein</fullName>
    </submittedName>
</protein>
<evidence type="ECO:0000313" key="2">
    <source>
        <dbReference type="Proteomes" id="UP000323136"/>
    </source>
</evidence>
<dbReference type="Pfam" id="PF13376">
    <property type="entry name" value="OmdA"/>
    <property type="match status" value="1"/>
</dbReference>
<dbReference type="RefSeq" id="WP_317128813.1">
    <property type="nucleotide sequence ID" value="NZ_VNIA01000006.1"/>
</dbReference>